<evidence type="ECO:0000313" key="3">
    <source>
        <dbReference type="Proteomes" id="UP000053558"/>
    </source>
</evidence>
<name>A0A5M3MQG5_CONPW</name>
<dbReference type="Proteomes" id="UP000053558">
    <property type="component" value="Unassembled WGS sequence"/>
</dbReference>
<evidence type="ECO:0000313" key="2">
    <source>
        <dbReference type="EMBL" id="EIW81448.1"/>
    </source>
</evidence>
<proteinExistence type="predicted"/>
<accession>A0A5M3MQG5</accession>
<dbReference type="RefSeq" id="XP_007768325.1">
    <property type="nucleotide sequence ID" value="XM_007770135.1"/>
</dbReference>
<evidence type="ECO:0000256" key="1">
    <source>
        <dbReference type="SAM" id="MobiDB-lite"/>
    </source>
</evidence>
<protein>
    <submittedName>
        <fullName evidence="2">Uncharacterized protein</fullName>
    </submittedName>
</protein>
<dbReference type="EMBL" id="JH711578">
    <property type="protein sequence ID" value="EIW81448.1"/>
    <property type="molecule type" value="Genomic_DNA"/>
</dbReference>
<dbReference type="GeneID" id="19209088"/>
<feature type="region of interest" description="Disordered" evidence="1">
    <location>
        <begin position="24"/>
        <end position="67"/>
    </location>
</feature>
<keyword evidence="3" id="KW-1185">Reference proteome</keyword>
<feature type="compositionally biased region" description="Basic and acidic residues" evidence="1">
    <location>
        <begin position="24"/>
        <end position="33"/>
    </location>
</feature>
<dbReference type="KEGG" id="cput:CONPUDRAFT_73177"/>
<reference evidence="3" key="1">
    <citation type="journal article" date="2012" name="Science">
        <title>The Paleozoic origin of enzymatic lignin decomposition reconstructed from 31 fungal genomes.</title>
        <authorList>
            <person name="Floudas D."/>
            <person name="Binder M."/>
            <person name="Riley R."/>
            <person name="Barry K."/>
            <person name="Blanchette R.A."/>
            <person name="Henrissat B."/>
            <person name="Martinez A.T."/>
            <person name="Otillar R."/>
            <person name="Spatafora J.W."/>
            <person name="Yadav J.S."/>
            <person name="Aerts A."/>
            <person name="Benoit I."/>
            <person name="Boyd A."/>
            <person name="Carlson A."/>
            <person name="Copeland A."/>
            <person name="Coutinho P.M."/>
            <person name="de Vries R.P."/>
            <person name="Ferreira P."/>
            <person name="Findley K."/>
            <person name="Foster B."/>
            <person name="Gaskell J."/>
            <person name="Glotzer D."/>
            <person name="Gorecki P."/>
            <person name="Heitman J."/>
            <person name="Hesse C."/>
            <person name="Hori C."/>
            <person name="Igarashi K."/>
            <person name="Jurgens J.A."/>
            <person name="Kallen N."/>
            <person name="Kersten P."/>
            <person name="Kohler A."/>
            <person name="Kuees U."/>
            <person name="Kumar T.K.A."/>
            <person name="Kuo A."/>
            <person name="LaButti K."/>
            <person name="Larrondo L.F."/>
            <person name="Lindquist E."/>
            <person name="Ling A."/>
            <person name="Lombard V."/>
            <person name="Lucas S."/>
            <person name="Lundell T."/>
            <person name="Martin R."/>
            <person name="McLaughlin D.J."/>
            <person name="Morgenstern I."/>
            <person name="Morin E."/>
            <person name="Murat C."/>
            <person name="Nagy L.G."/>
            <person name="Nolan M."/>
            <person name="Ohm R.A."/>
            <person name="Patyshakuliyeva A."/>
            <person name="Rokas A."/>
            <person name="Ruiz-Duenas F.J."/>
            <person name="Sabat G."/>
            <person name="Salamov A."/>
            <person name="Samejima M."/>
            <person name="Schmutz J."/>
            <person name="Slot J.C."/>
            <person name="St John F."/>
            <person name="Stenlid J."/>
            <person name="Sun H."/>
            <person name="Sun S."/>
            <person name="Syed K."/>
            <person name="Tsang A."/>
            <person name="Wiebenga A."/>
            <person name="Young D."/>
            <person name="Pisabarro A."/>
            <person name="Eastwood D.C."/>
            <person name="Martin F."/>
            <person name="Cullen D."/>
            <person name="Grigoriev I.V."/>
            <person name="Hibbett D.S."/>
        </authorList>
    </citation>
    <scope>NUCLEOTIDE SEQUENCE [LARGE SCALE GENOMIC DNA]</scope>
    <source>
        <strain evidence="3">RWD-64-598 SS2</strain>
    </source>
</reference>
<comment type="caution">
    <text evidence="2">The sequence shown here is derived from an EMBL/GenBank/DDBJ whole genome shotgun (WGS) entry which is preliminary data.</text>
</comment>
<sequence length="318" mass="35364">MGRPKKYHTDEELKAARRQCKADYYARNREGIKAKAKQKRQNQRPRSRTNNHHTSSKDLNIEGSASAMSDPRALAEKLYEQELSDSLNEYALLFEFITPVINLSRSSLEAGAHSRSWINTSPDNCSDPCAGITMLLTAAEQLSKPSSASIGGNMNVSRSVSPGASRVRISDTSSSIRVGEITPGLDRPAEPVHSPVIGVNVLQRPRHLVSAWADRIRANLLSLFNGNISVCMQKLCHDFITADSEADGRVALDKVFDIHTRIAGVLDEARELRYYVEQAKRVSIAERKVQEWVIEQITDMNRAVEEVMAPTPDPNARN</sequence>
<feature type="compositionally biased region" description="Basic residues" evidence="1">
    <location>
        <begin position="34"/>
        <end position="51"/>
    </location>
</feature>
<dbReference type="AlphaFoldDB" id="A0A5M3MQG5"/>
<organism evidence="2 3">
    <name type="scientific">Coniophora puteana (strain RWD-64-598)</name>
    <name type="common">Brown rot fungus</name>
    <dbReference type="NCBI Taxonomy" id="741705"/>
    <lineage>
        <taxon>Eukaryota</taxon>
        <taxon>Fungi</taxon>
        <taxon>Dikarya</taxon>
        <taxon>Basidiomycota</taxon>
        <taxon>Agaricomycotina</taxon>
        <taxon>Agaricomycetes</taxon>
        <taxon>Agaricomycetidae</taxon>
        <taxon>Boletales</taxon>
        <taxon>Coniophorineae</taxon>
        <taxon>Coniophoraceae</taxon>
        <taxon>Coniophora</taxon>
    </lineage>
</organism>
<gene>
    <name evidence="2" type="ORF">CONPUDRAFT_73177</name>
</gene>